<dbReference type="PROSITE" id="PS00125">
    <property type="entry name" value="SER_THR_PHOSPHATASE"/>
    <property type="match status" value="1"/>
</dbReference>
<dbReference type="InterPro" id="IPR006186">
    <property type="entry name" value="Ser/Thr-sp_prot-phosphatase"/>
</dbReference>
<organism evidence="2">
    <name type="scientific">uncultured Sphingomonadaceae bacterium</name>
    <dbReference type="NCBI Taxonomy" id="169976"/>
    <lineage>
        <taxon>Bacteria</taxon>
        <taxon>Pseudomonadati</taxon>
        <taxon>Pseudomonadota</taxon>
        <taxon>Alphaproteobacteria</taxon>
        <taxon>Sphingomonadales</taxon>
        <taxon>Sphingomonadaceae</taxon>
        <taxon>environmental samples</taxon>
    </lineage>
</organism>
<dbReference type="InterPro" id="IPR004843">
    <property type="entry name" value="Calcineurin-like_PHP"/>
</dbReference>
<accession>A0A6J4U4Q6</accession>
<feature type="domain" description="Serine/threonine specific protein phosphatases" evidence="1">
    <location>
        <begin position="80"/>
        <end position="85"/>
    </location>
</feature>
<keyword evidence="2" id="KW-0378">Hydrolase</keyword>
<gene>
    <name evidence="2" type="ORF">AVDCRST_MAG91-3571</name>
</gene>
<dbReference type="AlphaFoldDB" id="A0A6J4U4Q6"/>
<dbReference type="CDD" id="cd00144">
    <property type="entry name" value="MPP_PPP_family"/>
    <property type="match status" value="1"/>
</dbReference>
<dbReference type="PRINTS" id="PR00114">
    <property type="entry name" value="STPHPHTASE"/>
</dbReference>
<evidence type="ECO:0000313" key="2">
    <source>
        <dbReference type="EMBL" id="CAA9538118.1"/>
    </source>
</evidence>
<sequence length="240" mass="26341">MSRLPATVPGERVYAIGDVHGCFDLLEPLVARIRADDAARMPCRTTIVLIGDIVDRGPRSADVVRLLMPLAPRTDRLVVLKGNHEDMMVHALRGDLVVLQTWIRLGGDATLRSWGVPTDALDLPPRDLLKTARSKIGGKTLAWLDALPLSYRSGDFFFVHAGIRPGVSLAKQDPDDLIWIRDEFLANDETHPAVIVHGHTIAADGPELRHNRIGLDTGAYRTGKLSAVGLEGEDRWTLTT</sequence>
<dbReference type="SUPFAM" id="SSF56300">
    <property type="entry name" value="Metallo-dependent phosphatases"/>
    <property type="match status" value="1"/>
</dbReference>
<dbReference type="Gene3D" id="3.60.21.10">
    <property type="match status" value="1"/>
</dbReference>
<reference evidence="2" key="1">
    <citation type="submission" date="2020-02" db="EMBL/GenBank/DDBJ databases">
        <authorList>
            <person name="Meier V. D."/>
        </authorList>
    </citation>
    <scope>NUCLEOTIDE SEQUENCE</scope>
    <source>
        <strain evidence="2">AVDCRST_MAG91</strain>
    </source>
</reference>
<dbReference type="PANTHER" id="PTHR42850">
    <property type="entry name" value="METALLOPHOSPHOESTERASE"/>
    <property type="match status" value="1"/>
</dbReference>
<evidence type="ECO:0000259" key="1">
    <source>
        <dbReference type="PROSITE" id="PS00125"/>
    </source>
</evidence>
<dbReference type="InterPro" id="IPR050126">
    <property type="entry name" value="Ap4A_hydrolase"/>
</dbReference>
<dbReference type="EMBL" id="CADCVX010000621">
    <property type="protein sequence ID" value="CAA9538118.1"/>
    <property type="molecule type" value="Genomic_DNA"/>
</dbReference>
<proteinExistence type="predicted"/>
<dbReference type="GO" id="GO:0110154">
    <property type="term" value="P:RNA decapping"/>
    <property type="evidence" value="ECO:0007669"/>
    <property type="project" value="TreeGrafter"/>
</dbReference>
<name>A0A6J4U4Q6_9SPHN</name>
<dbReference type="InterPro" id="IPR029052">
    <property type="entry name" value="Metallo-depent_PP-like"/>
</dbReference>
<dbReference type="Pfam" id="PF00149">
    <property type="entry name" value="Metallophos"/>
    <property type="match status" value="1"/>
</dbReference>
<dbReference type="GO" id="GO:0008803">
    <property type="term" value="F:bis(5'-nucleosyl)-tetraphosphatase (symmetrical) activity"/>
    <property type="evidence" value="ECO:0007669"/>
    <property type="project" value="TreeGrafter"/>
</dbReference>
<dbReference type="EC" id="3.1.3.16" evidence="2"/>
<dbReference type="PANTHER" id="PTHR42850:SF4">
    <property type="entry name" value="ZINC-DEPENDENT ENDOPOLYPHOSPHATASE"/>
    <property type="match status" value="1"/>
</dbReference>
<dbReference type="GO" id="GO:0005737">
    <property type="term" value="C:cytoplasm"/>
    <property type="evidence" value="ECO:0007669"/>
    <property type="project" value="TreeGrafter"/>
</dbReference>
<dbReference type="GO" id="GO:0004722">
    <property type="term" value="F:protein serine/threonine phosphatase activity"/>
    <property type="evidence" value="ECO:0007669"/>
    <property type="project" value="UniProtKB-EC"/>
</dbReference>
<protein>
    <submittedName>
        <fullName evidence="2">Serine/threonine protein phosphatase</fullName>
        <ecNumber evidence="2">3.1.3.16</ecNumber>
    </submittedName>
</protein>